<dbReference type="Pfam" id="PF15670">
    <property type="entry name" value="Spem1"/>
    <property type="match status" value="1"/>
</dbReference>
<comment type="caution">
    <text evidence="7">The sequence shown here is derived from an EMBL/GenBank/DDBJ whole genome shotgun (WGS) entry which is preliminary data.</text>
</comment>
<name>A0A836AAJ8_SHEEP</name>
<evidence type="ECO:0000256" key="4">
    <source>
        <dbReference type="ARBA" id="ARBA00023136"/>
    </source>
</evidence>
<evidence type="ECO:0000256" key="5">
    <source>
        <dbReference type="SAM" id="Phobius"/>
    </source>
</evidence>
<evidence type="ECO:0000313" key="7">
    <source>
        <dbReference type="EMBL" id="KAG5203512.1"/>
    </source>
</evidence>
<feature type="transmembrane region" description="Helical" evidence="5">
    <location>
        <begin position="26"/>
        <end position="48"/>
    </location>
</feature>
<dbReference type="Proteomes" id="UP000664991">
    <property type="component" value="Unassembled WGS sequence"/>
</dbReference>
<evidence type="ECO:0000259" key="6">
    <source>
        <dbReference type="Pfam" id="PF15670"/>
    </source>
</evidence>
<evidence type="ECO:0000256" key="3">
    <source>
        <dbReference type="ARBA" id="ARBA00022989"/>
    </source>
</evidence>
<keyword evidence="2 5" id="KW-0812">Transmembrane</keyword>
<keyword evidence="3 5" id="KW-1133">Transmembrane helix</keyword>
<dbReference type="GO" id="GO:0016020">
    <property type="term" value="C:membrane"/>
    <property type="evidence" value="ECO:0007669"/>
    <property type="project" value="UniProtKB-SubCell"/>
</dbReference>
<dbReference type="InterPro" id="IPR031368">
    <property type="entry name" value="SPEM1_N"/>
</dbReference>
<dbReference type="AlphaFoldDB" id="A0A836AAJ8"/>
<feature type="domain" description="Spermatid maturation protein 1 N-terminal" evidence="6">
    <location>
        <begin position="1"/>
        <end position="68"/>
    </location>
</feature>
<dbReference type="PANTHER" id="PTHR34834:SF2">
    <property type="entry name" value="SPEM FAMILY MEMBER 2"/>
    <property type="match status" value="1"/>
</dbReference>
<gene>
    <name evidence="7" type="ORF">JEQ12_003095</name>
</gene>
<reference evidence="7 8" key="1">
    <citation type="submission" date="2020-12" db="EMBL/GenBank/DDBJ databases">
        <title>De novo assembly of Tibetan sheep genome.</title>
        <authorList>
            <person name="Li X."/>
        </authorList>
    </citation>
    <scope>NUCLEOTIDE SEQUENCE [LARGE SCALE GENOMIC DNA]</scope>
    <source>
        <tissue evidence="7">Heart</tissue>
    </source>
</reference>
<evidence type="ECO:0000256" key="2">
    <source>
        <dbReference type="ARBA" id="ARBA00022692"/>
    </source>
</evidence>
<protein>
    <recommendedName>
        <fullName evidence="6">Spermatid maturation protein 1 N-terminal domain-containing protein</fullName>
    </recommendedName>
</protein>
<comment type="subcellular location">
    <subcellularLocation>
        <location evidence="1">Membrane</location>
        <topology evidence="1">Single-pass membrane protein</topology>
    </subcellularLocation>
</comment>
<dbReference type="EMBL" id="JAEMGP010000011">
    <property type="protein sequence ID" value="KAG5203512.1"/>
    <property type="molecule type" value="Genomic_DNA"/>
</dbReference>
<dbReference type="PANTHER" id="PTHR34834">
    <property type="entry name" value="SPERMATID MATURATION PROTEIN 1"/>
    <property type="match status" value="1"/>
</dbReference>
<evidence type="ECO:0000256" key="1">
    <source>
        <dbReference type="ARBA" id="ARBA00004167"/>
    </source>
</evidence>
<accession>A0A836AAJ8</accession>
<evidence type="ECO:0000313" key="8">
    <source>
        <dbReference type="Proteomes" id="UP000664991"/>
    </source>
</evidence>
<organism evidence="7 8">
    <name type="scientific">Ovis aries</name>
    <name type="common">Sheep</name>
    <dbReference type="NCBI Taxonomy" id="9940"/>
    <lineage>
        <taxon>Eukaryota</taxon>
        <taxon>Metazoa</taxon>
        <taxon>Chordata</taxon>
        <taxon>Craniata</taxon>
        <taxon>Vertebrata</taxon>
        <taxon>Euteleostomi</taxon>
        <taxon>Mammalia</taxon>
        <taxon>Eutheria</taxon>
        <taxon>Laurasiatheria</taxon>
        <taxon>Artiodactyla</taxon>
        <taxon>Ruminantia</taxon>
        <taxon>Pecora</taxon>
        <taxon>Bovidae</taxon>
        <taxon>Caprinae</taxon>
        <taxon>Ovis</taxon>
    </lineage>
</organism>
<sequence length="100" mass="11624">MENQLWADNLGCCHQYQESTQDVEDFLLLLLGLVILVNIGINVATMMWHRLQNVLDNSICWINQKSKYGRQMKSRRLVKVPPNLLQPRPKMSTSTVPWTL</sequence>
<keyword evidence="4 5" id="KW-0472">Membrane</keyword>
<proteinExistence type="predicted"/>